<feature type="domain" description="HTH cro/C1-type" evidence="1">
    <location>
        <begin position="15"/>
        <end position="68"/>
    </location>
</feature>
<dbReference type="Gene3D" id="1.10.260.40">
    <property type="entry name" value="lambda repressor-like DNA-binding domains"/>
    <property type="match status" value="1"/>
</dbReference>
<dbReference type="RefSeq" id="WP_184286418.1">
    <property type="nucleotide sequence ID" value="NZ_JACHJO010000001.1"/>
</dbReference>
<name>A0A841IIJ4_9ACTN</name>
<dbReference type="EMBL" id="JACHJO010000001">
    <property type="protein sequence ID" value="MBB6118483.1"/>
    <property type="molecule type" value="Genomic_DNA"/>
</dbReference>
<dbReference type="Pfam" id="PF19054">
    <property type="entry name" value="DUF5753"/>
    <property type="match status" value="1"/>
</dbReference>
<evidence type="ECO:0000259" key="1">
    <source>
        <dbReference type="PROSITE" id="PS50943"/>
    </source>
</evidence>
<keyword evidence="3" id="KW-1185">Reference proteome</keyword>
<dbReference type="GO" id="GO:0003677">
    <property type="term" value="F:DNA binding"/>
    <property type="evidence" value="ECO:0007669"/>
    <property type="project" value="InterPro"/>
</dbReference>
<dbReference type="PROSITE" id="PS50943">
    <property type="entry name" value="HTH_CROC1"/>
    <property type="match status" value="1"/>
</dbReference>
<dbReference type="SMART" id="SM00530">
    <property type="entry name" value="HTH_XRE"/>
    <property type="match status" value="1"/>
</dbReference>
<protein>
    <submittedName>
        <fullName evidence="2">Transcriptional regulator with XRE-family HTH domain</fullName>
    </submittedName>
</protein>
<dbReference type="InterPro" id="IPR043917">
    <property type="entry name" value="DUF5753"/>
</dbReference>
<comment type="caution">
    <text evidence="2">The sequence shown here is derived from an EMBL/GenBank/DDBJ whole genome shotgun (WGS) entry which is preliminary data.</text>
</comment>
<organism evidence="2 3">
    <name type="scientific">Nocardiopsis algeriensis</name>
    <dbReference type="NCBI Taxonomy" id="1478215"/>
    <lineage>
        <taxon>Bacteria</taxon>
        <taxon>Bacillati</taxon>
        <taxon>Actinomycetota</taxon>
        <taxon>Actinomycetes</taxon>
        <taxon>Streptosporangiales</taxon>
        <taxon>Nocardiopsidaceae</taxon>
        <taxon>Nocardiopsis</taxon>
    </lineage>
</organism>
<dbReference type="Proteomes" id="UP000536604">
    <property type="component" value="Unassembled WGS sequence"/>
</dbReference>
<sequence>MGGTDPARERFGVLLKKYRVQAGATQQELARSAMVAQSTISDLERGRKGTRRDQVVRIDSALNAHGVLVNAWEAAFSPTGMTGYFREVAEAEQSAVAIRQYALGLVPGLVQSEAYARSVICLAWPHATPDMIDRIVRTRMHRQEILERDHPPVLTVILDETALLRRFKSPEVMEGQVDHLIRLSHRDRVTIQILPMDTEGHPGLGGSFKLIAAPDGGDIVYVEGHEVGISLKEPETVNGYDRIFAELRSAALPVSVSRSRLEQIRGGI</sequence>
<dbReference type="InterPro" id="IPR001387">
    <property type="entry name" value="Cro/C1-type_HTH"/>
</dbReference>
<dbReference type="SUPFAM" id="SSF47413">
    <property type="entry name" value="lambda repressor-like DNA-binding domains"/>
    <property type="match status" value="1"/>
</dbReference>
<proteinExistence type="predicted"/>
<gene>
    <name evidence="2" type="ORF">FHS13_000411</name>
</gene>
<dbReference type="CDD" id="cd00093">
    <property type="entry name" value="HTH_XRE"/>
    <property type="match status" value="1"/>
</dbReference>
<dbReference type="InterPro" id="IPR010982">
    <property type="entry name" value="Lambda_DNA-bd_dom_sf"/>
</dbReference>
<dbReference type="AlphaFoldDB" id="A0A841IIJ4"/>
<dbReference type="Pfam" id="PF13560">
    <property type="entry name" value="HTH_31"/>
    <property type="match status" value="1"/>
</dbReference>
<evidence type="ECO:0000313" key="3">
    <source>
        <dbReference type="Proteomes" id="UP000536604"/>
    </source>
</evidence>
<reference evidence="2 3" key="1">
    <citation type="submission" date="2020-08" db="EMBL/GenBank/DDBJ databases">
        <title>Genomic Encyclopedia of Type Strains, Phase III (KMG-III): the genomes of soil and plant-associated and newly described type strains.</title>
        <authorList>
            <person name="Whitman W."/>
        </authorList>
    </citation>
    <scope>NUCLEOTIDE SEQUENCE [LARGE SCALE GENOMIC DNA]</scope>
    <source>
        <strain evidence="2 3">CECT 8712</strain>
    </source>
</reference>
<accession>A0A841IIJ4</accession>
<evidence type="ECO:0000313" key="2">
    <source>
        <dbReference type="EMBL" id="MBB6118483.1"/>
    </source>
</evidence>